<protein>
    <submittedName>
        <fullName evidence="2">Uncharacterized protein</fullName>
    </submittedName>
</protein>
<keyword evidence="3" id="KW-1185">Reference proteome</keyword>
<feature type="region of interest" description="Disordered" evidence="1">
    <location>
        <begin position="202"/>
        <end position="235"/>
    </location>
</feature>
<feature type="region of interest" description="Disordered" evidence="1">
    <location>
        <begin position="312"/>
        <end position="340"/>
    </location>
</feature>
<evidence type="ECO:0000313" key="3">
    <source>
        <dbReference type="Proteomes" id="UP000193920"/>
    </source>
</evidence>
<reference evidence="2 3" key="1">
    <citation type="submission" date="2016-08" db="EMBL/GenBank/DDBJ databases">
        <title>A Parts List for Fungal Cellulosomes Revealed by Comparative Genomics.</title>
        <authorList>
            <consortium name="DOE Joint Genome Institute"/>
            <person name="Haitjema C.H."/>
            <person name="Gilmore S.P."/>
            <person name="Henske J.K."/>
            <person name="Solomon K.V."/>
            <person name="De Groot R."/>
            <person name="Kuo A."/>
            <person name="Mondo S.J."/>
            <person name="Salamov A.A."/>
            <person name="Labutti K."/>
            <person name="Zhao Z."/>
            <person name="Chiniquy J."/>
            <person name="Barry K."/>
            <person name="Brewer H.M."/>
            <person name="Purvine S.O."/>
            <person name="Wright A.T."/>
            <person name="Boxma B."/>
            <person name="Van Alen T."/>
            <person name="Hackstein J.H."/>
            <person name="Baker S.E."/>
            <person name="Grigoriev I.V."/>
            <person name="O'Malley M.A."/>
        </authorList>
    </citation>
    <scope>NUCLEOTIDE SEQUENCE [LARGE SCALE GENOMIC DNA]</scope>
    <source>
        <strain evidence="2 3">G1</strain>
    </source>
</reference>
<accession>A0A1Y2D229</accession>
<evidence type="ECO:0000256" key="1">
    <source>
        <dbReference type="SAM" id="MobiDB-lite"/>
    </source>
</evidence>
<feature type="compositionally biased region" description="Basic and acidic residues" evidence="1">
    <location>
        <begin position="131"/>
        <end position="141"/>
    </location>
</feature>
<name>A0A1Y2D229_9FUNG</name>
<feature type="compositionally biased region" description="Polar residues" evidence="1">
    <location>
        <begin position="312"/>
        <end position="339"/>
    </location>
</feature>
<dbReference type="EMBL" id="MCOG01000091">
    <property type="protein sequence ID" value="ORY53332.1"/>
    <property type="molecule type" value="Genomic_DNA"/>
</dbReference>
<gene>
    <name evidence="2" type="ORF">LY90DRAFT_670352</name>
</gene>
<organism evidence="2 3">
    <name type="scientific">Neocallimastix californiae</name>
    <dbReference type="NCBI Taxonomy" id="1754190"/>
    <lineage>
        <taxon>Eukaryota</taxon>
        <taxon>Fungi</taxon>
        <taxon>Fungi incertae sedis</taxon>
        <taxon>Chytridiomycota</taxon>
        <taxon>Chytridiomycota incertae sedis</taxon>
        <taxon>Neocallimastigomycetes</taxon>
        <taxon>Neocallimastigales</taxon>
        <taxon>Neocallimastigaceae</taxon>
        <taxon>Neocallimastix</taxon>
    </lineage>
</organism>
<feature type="compositionally biased region" description="Basic residues" evidence="1">
    <location>
        <begin position="113"/>
        <end position="130"/>
    </location>
</feature>
<sequence>MKSKEIHEIRNENDYDYDLNIITSHSFNKYSVHSTLNKIKYFKTLKEEKSKLEINSIVNTPSSDNIKQSDVLITEDLDSLIKGVKSMPVIPKLQQIVPIINKASNVNDDNHVNKKKKRSKRKRKNERKRRNNEYKDEDGNRSPKSRKINNSNKNWDDITIEESQYFDIEDKENSFETILNQYNSMKQLPKDILVINQILNEPKNDNKNNENDNNPEVKVTDGKRTTSESNKNNALLSGKKIKDTYSLNEKGEMLPSNKIEIINLNNESIPESNDNTNTMANKRENDNISLKLKEKPKKDIKVNEDLSDIWNKNSPISTTSSNASVSNMSDEESNFNSTLDNHKNHKLEILKYKSILTPPTPPQPLEEN</sequence>
<evidence type="ECO:0000313" key="2">
    <source>
        <dbReference type="EMBL" id="ORY53332.1"/>
    </source>
</evidence>
<dbReference type="AlphaFoldDB" id="A0A1Y2D229"/>
<dbReference type="Proteomes" id="UP000193920">
    <property type="component" value="Unassembled WGS sequence"/>
</dbReference>
<feature type="region of interest" description="Disordered" evidence="1">
    <location>
        <begin position="106"/>
        <end position="153"/>
    </location>
</feature>
<dbReference type="OrthoDB" id="10571910at2759"/>
<comment type="caution">
    <text evidence="2">The sequence shown here is derived from an EMBL/GenBank/DDBJ whole genome shotgun (WGS) entry which is preliminary data.</text>
</comment>
<proteinExistence type="predicted"/>